<feature type="domain" description="HTH crp-type" evidence="5">
    <location>
        <begin position="149"/>
        <end position="216"/>
    </location>
</feature>
<dbReference type="InterPro" id="IPR050397">
    <property type="entry name" value="Env_Response_Regulators"/>
</dbReference>
<sequence length="225" mass="25622">MVNFNILTKSPIFRGLSEEELKKIFGHILFQVKHFKKDDLIACSGDELLSLCVLQKGSVRGEMMDYSGKTLKIEDIETPKTLASAFLFGKKNRFPVTVIANNDVEVLSIPKQEYLNLLQTNRTILNNYLNTISSRTQFLSEKLHFLSFKSIKEKIANLLLNMAGSTYHSVELKYTQQQLADLFGVTRPSLARVFGKMQDEGLIEINKKTITLINKKGLNELFQKN</sequence>
<dbReference type="InterPro" id="IPR014710">
    <property type="entry name" value="RmlC-like_jellyroll"/>
</dbReference>
<dbReference type="GO" id="GO:0005829">
    <property type="term" value="C:cytosol"/>
    <property type="evidence" value="ECO:0007669"/>
    <property type="project" value="TreeGrafter"/>
</dbReference>
<keyword evidence="1" id="KW-0805">Transcription regulation</keyword>
<protein>
    <submittedName>
        <fullName evidence="6">Hcp transcriptional regulator HcpR (Crp/Fnr family)</fullName>
    </submittedName>
</protein>
<dbReference type="InterPro" id="IPR000595">
    <property type="entry name" value="cNMP-bd_dom"/>
</dbReference>
<evidence type="ECO:0000313" key="6">
    <source>
        <dbReference type="EMBL" id="VAW24028.1"/>
    </source>
</evidence>
<feature type="domain" description="Cyclic nucleotide-binding" evidence="4">
    <location>
        <begin position="12"/>
        <end position="135"/>
    </location>
</feature>
<dbReference type="Pfam" id="PF00027">
    <property type="entry name" value="cNMP_binding"/>
    <property type="match status" value="1"/>
</dbReference>
<evidence type="ECO:0000256" key="1">
    <source>
        <dbReference type="ARBA" id="ARBA00023015"/>
    </source>
</evidence>
<dbReference type="AlphaFoldDB" id="A0A3B0U154"/>
<dbReference type="PROSITE" id="PS50042">
    <property type="entry name" value="CNMP_BINDING_3"/>
    <property type="match status" value="1"/>
</dbReference>
<dbReference type="PROSITE" id="PS51063">
    <property type="entry name" value="HTH_CRP_2"/>
    <property type="match status" value="1"/>
</dbReference>
<dbReference type="Pfam" id="PF13545">
    <property type="entry name" value="HTH_Crp_2"/>
    <property type="match status" value="1"/>
</dbReference>
<organism evidence="6">
    <name type="scientific">hydrothermal vent metagenome</name>
    <dbReference type="NCBI Taxonomy" id="652676"/>
    <lineage>
        <taxon>unclassified sequences</taxon>
        <taxon>metagenomes</taxon>
        <taxon>ecological metagenomes</taxon>
    </lineage>
</organism>
<keyword evidence="3" id="KW-0804">Transcription</keyword>
<dbReference type="Gene3D" id="2.60.120.10">
    <property type="entry name" value="Jelly Rolls"/>
    <property type="match status" value="1"/>
</dbReference>
<evidence type="ECO:0000256" key="3">
    <source>
        <dbReference type="ARBA" id="ARBA00023163"/>
    </source>
</evidence>
<keyword evidence="2" id="KW-0238">DNA-binding</keyword>
<dbReference type="CDD" id="cd00038">
    <property type="entry name" value="CAP_ED"/>
    <property type="match status" value="1"/>
</dbReference>
<dbReference type="SMART" id="SM00419">
    <property type="entry name" value="HTH_CRP"/>
    <property type="match status" value="1"/>
</dbReference>
<dbReference type="SUPFAM" id="SSF46785">
    <property type="entry name" value="Winged helix' DNA-binding domain"/>
    <property type="match status" value="1"/>
</dbReference>
<dbReference type="GO" id="GO:0003677">
    <property type="term" value="F:DNA binding"/>
    <property type="evidence" value="ECO:0007669"/>
    <property type="project" value="UniProtKB-KW"/>
</dbReference>
<proteinExistence type="predicted"/>
<dbReference type="SUPFAM" id="SSF51206">
    <property type="entry name" value="cAMP-binding domain-like"/>
    <property type="match status" value="1"/>
</dbReference>
<dbReference type="InterPro" id="IPR036390">
    <property type="entry name" value="WH_DNA-bd_sf"/>
</dbReference>
<evidence type="ECO:0000259" key="5">
    <source>
        <dbReference type="PROSITE" id="PS51063"/>
    </source>
</evidence>
<evidence type="ECO:0000256" key="2">
    <source>
        <dbReference type="ARBA" id="ARBA00023125"/>
    </source>
</evidence>
<dbReference type="InterPro" id="IPR018490">
    <property type="entry name" value="cNMP-bd_dom_sf"/>
</dbReference>
<dbReference type="InterPro" id="IPR012318">
    <property type="entry name" value="HTH_CRP"/>
</dbReference>
<dbReference type="EMBL" id="UOEP01000204">
    <property type="protein sequence ID" value="VAW24028.1"/>
    <property type="molecule type" value="Genomic_DNA"/>
</dbReference>
<accession>A0A3B0U154</accession>
<dbReference type="GO" id="GO:0003700">
    <property type="term" value="F:DNA-binding transcription factor activity"/>
    <property type="evidence" value="ECO:0007669"/>
    <property type="project" value="TreeGrafter"/>
</dbReference>
<dbReference type="PANTHER" id="PTHR24567:SF58">
    <property type="entry name" value="CYCLIC AMP-BINDING REGULATORY PROTEIN"/>
    <property type="match status" value="1"/>
</dbReference>
<dbReference type="PANTHER" id="PTHR24567">
    <property type="entry name" value="CRP FAMILY TRANSCRIPTIONAL REGULATORY PROTEIN"/>
    <property type="match status" value="1"/>
</dbReference>
<evidence type="ECO:0000259" key="4">
    <source>
        <dbReference type="PROSITE" id="PS50042"/>
    </source>
</evidence>
<gene>
    <name evidence="6" type="ORF">MNBD_BACTEROID01-2703</name>
</gene>
<reference evidence="6" key="1">
    <citation type="submission" date="2018-06" db="EMBL/GenBank/DDBJ databases">
        <authorList>
            <person name="Zhirakovskaya E."/>
        </authorList>
    </citation>
    <scope>NUCLEOTIDE SEQUENCE</scope>
</reference>
<name>A0A3B0U154_9ZZZZ</name>